<comment type="caution">
    <text evidence="2">The sequence shown here is derived from an EMBL/GenBank/DDBJ whole genome shotgun (WGS) entry which is preliminary data.</text>
</comment>
<evidence type="ECO:0000313" key="2">
    <source>
        <dbReference type="EMBL" id="MFC3230038.1"/>
    </source>
</evidence>
<dbReference type="Proteomes" id="UP001595528">
    <property type="component" value="Unassembled WGS sequence"/>
</dbReference>
<gene>
    <name evidence="2" type="ORF">ACFOGJ_22495</name>
</gene>
<dbReference type="InterPro" id="IPR027843">
    <property type="entry name" value="DUF4440"/>
</dbReference>
<feature type="domain" description="DUF4440" evidence="1">
    <location>
        <begin position="10"/>
        <end position="129"/>
    </location>
</feature>
<dbReference type="Gene3D" id="3.10.450.50">
    <property type="match status" value="1"/>
</dbReference>
<proteinExistence type="predicted"/>
<accession>A0ABV7L6P2</accession>
<dbReference type="SUPFAM" id="SSF54427">
    <property type="entry name" value="NTF2-like"/>
    <property type="match status" value="1"/>
</dbReference>
<dbReference type="InterPro" id="IPR032710">
    <property type="entry name" value="NTF2-like_dom_sf"/>
</dbReference>
<organism evidence="2 3">
    <name type="scientific">Marinibaculum pumilum</name>
    <dbReference type="NCBI Taxonomy" id="1766165"/>
    <lineage>
        <taxon>Bacteria</taxon>
        <taxon>Pseudomonadati</taxon>
        <taxon>Pseudomonadota</taxon>
        <taxon>Alphaproteobacteria</taxon>
        <taxon>Rhodospirillales</taxon>
        <taxon>Rhodospirillaceae</taxon>
        <taxon>Marinibaculum</taxon>
    </lineage>
</organism>
<sequence>MTASADETGLRERFEAWSNALNTGDLDGFWAMFDERCEILDEDYPWRMTKAEFIDHIDFHARGCGLGDGQGLWEFFQWIPREVNVLAIGDMGHVSGFSTFRGKPRDTGFRQRFMGFTLTWARIDGTWQLVCWHQSVLAGRIAGASPG</sequence>
<dbReference type="Pfam" id="PF14534">
    <property type="entry name" value="DUF4440"/>
    <property type="match status" value="1"/>
</dbReference>
<dbReference type="EMBL" id="JBHRTR010000036">
    <property type="protein sequence ID" value="MFC3230038.1"/>
    <property type="molecule type" value="Genomic_DNA"/>
</dbReference>
<evidence type="ECO:0000313" key="3">
    <source>
        <dbReference type="Proteomes" id="UP001595528"/>
    </source>
</evidence>
<dbReference type="RefSeq" id="WP_379904825.1">
    <property type="nucleotide sequence ID" value="NZ_JBHRTR010000036.1"/>
</dbReference>
<keyword evidence="3" id="KW-1185">Reference proteome</keyword>
<name>A0ABV7L6P2_9PROT</name>
<reference evidence="3" key="1">
    <citation type="journal article" date="2019" name="Int. J. Syst. Evol. Microbiol.">
        <title>The Global Catalogue of Microorganisms (GCM) 10K type strain sequencing project: providing services to taxonomists for standard genome sequencing and annotation.</title>
        <authorList>
            <consortium name="The Broad Institute Genomics Platform"/>
            <consortium name="The Broad Institute Genome Sequencing Center for Infectious Disease"/>
            <person name="Wu L."/>
            <person name="Ma J."/>
        </authorList>
    </citation>
    <scope>NUCLEOTIDE SEQUENCE [LARGE SCALE GENOMIC DNA]</scope>
    <source>
        <strain evidence="3">KCTC 42964</strain>
    </source>
</reference>
<evidence type="ECO:0000259" key="1">
    <source>
        <dbReference type="Pfam" id="PF14534"/>
    </source>
</evidence>
<protein>
    <submittedName>
        <fullName evidence="2">YybH family protein</fullName>
    </submittedName>
</protein>